<reference evidence="2 3" key="1">
    <citation type="submission" date="2017-07" db="EMBL/GenBank/DDBJ databases">
        <authorList>
            <person name="Talla V."/>
            <person name="Backstrom N."/>
        </authorList>
    </citation>
    <scope>NUCLEOTIDE SEQUENCE [LARGE SCALE GENOMIC DNA]</scope>
</reference>
<evidence type="ECO:0000313" key="3">
    <source>
        <dbReference type="Proteomes" id="UP000324832"/>
    </source>
</evidence>
<feature type="region of interest" description="Disordered" evidence="1">
    <location>
        <begin position="24"/>
        <end position="70"/>
    </location>
</feature>
<protein>
    <submittedName>
        <fullName evidence="2">Uncharacterized protein</fullName>
    </submittedName>
</protein>
<sequence>MFLADSPDMTLSLVNNDGVWSIKVDTDRTPVAPGSTTAASTMAADSTTSAPTTTSSASDTTTASTTTTAP</sequence>
<feature type="compositionally biased region" description="Low complexity" evidence="1">
    <location>
        <begin position="35"/>
        <end position="70"/>
    </location>
</feature>
<organism evidence="2 3">
    <name type="scientific">Leptidea sinapis</name>
    <dbReference type="NCBI Taxonomy" id="189913"/>
    <lineage>
        <taxon>Eukaryota</taxon>
        <taxon>Metazoa</taxon>
        <taxon>Ecdysozoa</taxon>
        <taxon>Arthropoda</taxon>
        <taxon>Hexapoda</taxon>
        <taxon>Insecta</taxon>
        <taxon>Pterygota</taxon>
        <taxon>Neoptera</taxon>
        <taxon>Endopterygota</taxon>
        <taxon>Lepidoptera</taxon>
        <taxon>Glossata</taxon>
        <taxon>Ditrysia</taxon>
        <taxon>Papilionoidea</taxon>
        <taxon>Pieridae</taxon>
        <taxon>Dismorphiinae</taxon>
        <taxon>Leptidea</taxon>
    </lineage>
</organism>
<proteinExistence type="predicted"/>
<keyword evidence="3" id="KW-1185">Reference proteome</keyword>
<dbReference type="AlphaFoldDB" id="A0A5E4QI03"/>
<dbReference type="Proteomes" id="UP000324832">
    <property type="component" value="Unassembled WGS sequence"/>
</dbReference>
<gene>
    <name evidence="2" type="ORF">LSINAPIS_LOCUS8112</name>
</gene>
<dbReference type="EMBL" id="FZQP02002824">
    <property type="protein sequence ID" value="VVC96661.1"/>
    <property type="molecule type" value="Genomic_DNA"/>
</dbReference>
<accession>A0A5E4QI03</accession>
<evidence type="ECO:0000313" key="2">
    <source>
        <dbReference type="EMBL" id="VVC96661.1"/>
    </source>
</evidence>
<name>A0A5E4QI03_9NEOP</name>
<evidence type="ECO:0000256" key="1">
    <source>
        <dbReference type="SAM" id="MobiDB-lite"/>
    </source>
</evidence>